<dbReference type="Gene3D" id="2.160.20.160">
    <property type="match status" value="1"/>
</dbReference>
<dbReference type="EMBL" id="FOKQ01000044">
    <property type="protein sequence ID" value="SFD18885.1"/>
    <property type="molecule type" value="Genomic_DNA"/>
</dbReference>
<dbReference type="PANTHER" id="PTHR38340:SF1">
    <property type="entry name" value="S-LAYER PROTEIN"/>
    <property type="match status" value="1"/>
</dbReference>
<feature type="region of interest" description="Disordered" evidence="3">
    <location>
        <begin position="276"/>
        <end position="322"/>
    </location>
</feature>
<dbReference type="GO" id="GO:0005576">
    <property type="term" value="C:extracellular region"/>
    <property type="evidence" value="ECO:0007669"/>
    <property type="project" value="UniProtKB-SubCell"/>
</dbReference>
<feature type="compositionally biased region" description="Acidic residues" evidence="3">
    <location>
        <begin position="1356"/>
        <end position="1374"/>
    </location>
</feature>
<dbReference type="InterPro" id="IPR011049">
    <property type="entry name" value="Serralysin-like_metalloprot_C"/>
</dbReference>
<keyword evidence="2" id="KW-0964">Secreted</keyword>
<dbReference type="PROSITE" id="PS00330">
    <property type="entry name" value="HEMOLYSIN_CALCIUM"/>
    <property type="match status" value="4"/>
</dbReference>
<dbReference type="InterPro" id="IPR001343">
    <property type="entry name" value="Hemolysn_Ca-bd"/>
</dbReference>
<comment type="subcellular location">
    <subcellularLocation>
        <location evidence="1">Secreted</location>
    </subcellularLocation>
</comment>
<protein>
    <submittedName>
        <fullName evidence="5">Ca2+-binding protein, RTX toxin-related</fullName>
    </submittedName>
</protein>
<dbReference type="Proteomes" id="UP000182192">
    <property type="component" value="Unassembled WGS sequence"/>
</dbReference>
<evidence type="ECO:0000256" key="4">
    <source>
        <dbReference type="SAM" id="SignalP"/>
    </source>
</evidence>
<name>A0A1I1Q9Z6_RUMAL</name>
<evidence type="ECO:0000256" key="3">
    <source>
        <dbReference type="SAM" id="MobiDB-lite"/>
    </source>
</evidence>
<feature type="signal peptide" evidence="4">
    <location>
        <begin position="1"/>
        <end position="31"/>
    </location>
</feature>
<proteinExistence type="predicted"/>
<feature type="compositionally biased region" description="Low complexity" evidence="3">
    <location>
        <begin position="287"/>
        <end position="302"/>
    </location>
</feature>
<feature type="chain" id="PRO_5038836795" evidence="4">
    <location>
        <begin position="32"/>
        <end position="1395"/>
    </location>
</feature>
<evidence type="ECO:0000313" key="5">
    <source>
        <dbReference type="EMBL" id="SFD18885.1"/>
    </source>
</evidence>
<feature type="region of interest" description="Disordered" evidence="3">
    <location>
        <begin position="1342"/>
        <end position="1377"/>
    </location>
</feature>
<dbReference type="PRINTS" id="PR00313">
    <property type="entry name" value="CABNDNGRPT"/>
</dbReference>
<dbReference type="Pfam" id="PF00353">
    <property type="entry name" value="HemolysinCabind"/>
    <property type="match status" value="6"/>
</dbReference>
<dbReference type="Gene3D" id="2.150.10.10">
    <property type="entry name" value="Serralysin-like metalloprotease, C-terminal"/>
    <property type="match status" value="2"/>
</dbReference>
<evidence type="ECO:0000313" key="6">
    <source>
        <dbReference type="Proteomes" id="UP000182192"/>
    </source>
</evidence>
<dbReference type="GO" id="GO:0005509">
    <property type="term" value="F:calcium ion binding"/>
    <property type="evidence" value="ECO:0007669"/>
    <property type="project" value="InterPro"/>
</dbReference>
<dbReference type="PANTHER" id="PTHR38340">
    <property type="entry name" value="S-LAYER PROTEIN"/>
    <property type="match status" value="1"/>
</dbReference>
<evidence type="ECO:0000256" key="1">
    <source>
        <dbReference type="ARBA" id="ARBA00004613"/>
    </source>
</evidence>
<sequence length="1395" mass="152221">MKKKLTKLLALSIVITFISTNILFTNIQAYAGDIDTFDLIDIWAQGQNLVEAEMECMAEATFNQITAGVTTSVQHDNFYVLHNCDHLAYNTIHVLVQNHIRQSNPSLKKTELGFSYTSDKNTLENEYNTWKDLLEEYKNLCSAGSDLGVLGKLKNFVNYIGKNGSIDLWAEQGNTIYVWEVKPGSYEVYPKRILGLEQLYRYVTLPKSKIGGGLQARKDSLIFVPGGNVNSCMPNPTGTFTFTLDNGSEEVMYTVNYSAQSDGLVIYHFDRFAKKKQEQEEPETEPAEVPVTVPDPGYVPGYDPGGVPGKDPEEEPEYDPGYEPGHQPAFDPTLVGYILISAELIAIVTIAAPPIIQWLTSPAGRRTSLCGLAPALVMGLTACGKVDTSDPVTGADGKTYYRVKATDQNSEYLSAIQDAADILEILDITDPDDVEDEDALDDQLKEKDKEYEEAKNQAPPRDPLIIHLGRENTIVLSTLDNGVNFDLDKNGFAEKTAWIGTEEGFLALDVNHNGCIDDGGELFGDKFVMPNHKESLNGFEALASLNENDDTVIDSEDTVYEELLVWIDSNHNGLSEESELKSMEEAGIVSIGFVPHPDGTVHVESNVLEAESAWVTFEDGSTRKVSEFWFPVNTVSTTHGGTATVGNVPDFEQTLENDTEGTLATLCEHFTNENDIAKKRYVLKQILYYMTGATDIAPNSRGGNIDARDLHVIEQFMGAEFEGVDGKNPNSVAAETLKGIYASIEDIYYNKVNLATGFRNISNFIRVTDKADGEGKEINFNVFDIAMNHYDPAFDVFCYDFGKYLKYLDKKYNTDSFAEFTSIYRGITDHFDEIMNMIDKTRTITGTSNADTLTGSALTDFIFGDDGNDTIKGAAGNDRIYSGKGNDTLIGGSGNDVYVIEAEHGNDVIRDTEGENLIVFADCFDEEDYKFAVDVTNGFIMTNTETGETISVPDFLTNPLGYSFIFHGKDAAFIGGGSRNILNGTAADDYLEGLNSFNLFYGDSGNDTLAGGAAMDFMYGEDGDDLLLGRNGVNILYGGAGNDTIYDGNDGSYLNGGSGDDFIYGGGGADILDGGAGNDYLQGDHGGDTYIYGKGYGTDTINASSDNNTIMIHGYTAGSMHNTRNTHNDLIIHFGTEDSADCLIVDHFFDYNSNRDIKFVFDNGTERGQYDITAKYEPIFGTEGNDWLAIQNSDDSTIHAGAGDDGLSGGSGNDMLYGDSGNDTIYGNDGKDTLDGGAGNDILNGGNGEDTYIFAKGYGSDTVNEWSSGNNIIMLTDINSDEITVSDQFGSNLLISVNDTEDVLIINGFKWGQADYKFFFADGAEGYVDKDTFELVLTKEPDINEESEADLSAADSDSEDTELTSDEPEDDIPESELASIVEAEIATAETEDKVS</sequence>
<gene>
    <name evidence="5" type="ORF">SAMN02910406_03341</name>
</gene>
<organism evidence="5 6">
    <name type="scientific">Ruminococcus albus</name>
    <dbReference type="NCBI Taxonomy" id="1264"/>
    <lineage>
        <taxon>Bacteria</taxon>
        <taxon>Bacillati</taxon>
        <taxon>Bacillota</taxon>
        <taxon>Clostridia</taxon>
        <taxon>Eubacteriales</taxon>
        <taxon>Oscillospiraceae</taxon>
        <taxon>Ruminococcus</taxon>
    </lineage>
</organism>
<dbReference type="RefSeq" id="WP_074963124.1">
    <property type="nucleotide sequence ID" value="NZ_FOKQ01000044.1"/>
</dbReference>
<keyword evidence="4" id="KW-0732">Signal</keyword>
<dbReference type="SUPFAM" id="SSF51120">
    <property type="entry name" value="beta-Roll"/>
    <property type="match status" value="3"/>
</dbReference>
<evidence type="ECO:0000256" key="2">
    <source>
        <dbReference type="ARBA" id="ARBA00022525"/>
    </source>
</evidence>
<accession>A0A1I1Q9Z6</accession>
<reference evidence="5 6" key="1">
    <citation type="submission" date="2016-10" db="EMBL/GenBank/DDBJ databases">
        <authorList>
            <person name="de Groot N.N."/>
        </authorList>
    </citation>
    <scope>NUCLEOTIDE SEQUENCE [LARGE SCALE GENOMIC DNA]</scope>
    <source>
        <strain evidence="5 6">AR67</strain>
    </source>
</reference>
<dbReference type="OrthoDB" id="1818951at2"/>
<dbReference type="InterPro" id="IPR050557">
    <property type="entry name" value="RTX_toxin/Mannuronan_C5-epim"/>
</dbReference>
<dbReference type="InterPro" id="IPR018511">
    <property type="entry name" value="Hemolysin-typ_Ca-bd_CS"/>
</dbReference>